<dbReference type="InterPro" id="IPR035436">
    <property type="entry name" value="Dystrophin/utrophin"/>
</dbReference>
<keyword evidence="6" id="KW-0677">Repeat</keyword>
<feature type="coiled-coil region" evidence="14">
    <location>
        <begin position="2392"/>
        <end position="2452"/>
    </location>
</feature>
<dbReference type="EnsemblMetazoa" id="XM_044457252.1">
    <property type="protein sequence ID" value="XP_044313187.1"/>
    <property type="gene ID" value="LOC108045988"/>
</dbReference>
<dbReference type="Gene3D" id="2.20.70.10">
    <property type="match status" value="1"/>
</dbReference>
<dbReference type="SMART" id="SM00033">
    <property type="entry name" value="CH"/>
    <property type="match status" value="2"/>
</dbReference>
<dbReference type="PROSITE" id="PS01357">
    <property type="entry name" value="ZF_ZZ_1"/>
    <property type="match status" value="1"/>
</dbReference>
<dbReference type="Pfam" id="PF09069">
    <property type="entry name" value="EF-hand_3"/>
    <property type="match status" value="1"/>
</dbReference>
<feature type="coiled-coil region" evidence="14">
    <location>
        <begin position="451"/>
        <end position="512"/>
    </location>
</feature>
<feature type="compositionally biased region" description="Polar residues" evidence="15">
    <location>
        <begin position="1669"/>
        <end position="1690"/>
    </location>
</feature>
<dbReference type="PROSITE" id="PS50021">
    <property type="entry name" value="CH"/>
    <property type="match status" value="2"/>
</dbReference>
<evidence type="ECO:0000259" key="17">
    <source>
        <dbReference type="PROSITE" id="PS50021"/>
    </source>
</evidence>
<keyword evidence="14" id="KW-0175">Coiled coil</keyword>
<feature type="compositionally biased region" description="Low complexity" evidence="15">
    <location>
        <begin position="3133"/>
        <end position="3143"/>
    </location>
</feature>
<protein>
    <recommendedName>
        <fullName evidence="21">Dystrophin</fullName>
    </recommendedName>
</protein>
<dbReference type="InterPro" id="IPR015154">
    <property type="entry name" value="EF-hand_dom_typ2"/>
</dbReference>
<organism evidence="19 20">
    <name type="scientific">Drosophila rhopaloa</name>
    <name type="common">Fruit fly</name>
    <dbReference type="NCBI Taxonomy" id="1041015"/>
    <lineage>
        <taxon>Eukaryota</taxon>
        <taxon>Metazoa</taxon>
        <taxon>Ecdysozoa</taxon>
        <taxon>Arthropoda</taxon>
        <taxon>Hexapoda</taxon>
        <taxon>Insecta</taxon>
        <taxon>Pterygota</taxon>
        <taxon>Neoptera</taxon>
        <taxon>Endopterygota</taxon>
        <taxon>Diptera</taxon>
        <taxon>Brachycera</taxon>
        <taxon>Muscomorpha</taxon>
        <taxon>Ephydroidea</taxon>
        <taxon>Drosophilidae</taxon>
        <taxon>Drosophila</taxon>
        <taxon>Sophophora</taxon>
    </lineage>
</organism>
<evidence type="ECO:0000256" key="15">
    <source>
        <dbReference type="SAM" id="MobiDB-lite"/>
    </source>
</evidence>
<evidence type="ECO:0000256" key="6">
    <source>
        <dbReference type="ARBA" id="ARBA00022737"/>
    </source>
</evidence>
<sequence length="3242" mass="370426">MHDPSDYDSVYSEEDFLDTVRGAETPPLMDYEEFRVKTMDERQHIQKKTFTKWINSHLIDTQCTPVKDLFLDLRDGHRLLALLSTLTQTHLKPEKGRMRVHHINNLNKVITVIQQHGVKLVNISSDDIVGGNAKLTLGLIWLIALEFNGQHLVKSHSSNGVEKSLLAWARQYTEPHGLQLSDFSSSWSDGRAFLMILDAHVEELNLQAALQQHALKRLHMGFDLAHRHFKIEKLLDAEDVHTHKPDNKSIQMYVMCLYHAMESMRTREQDHEQDLDPGRVPCTSITDLDEVPLDNDRASLGLYTSDSAGSMEQRSLGELKTHSMRPLSTATNASVEISGYQTALEAVLTLLLEDEQLLSQDLPDPQDFQTAKLQFHENESFMLKLTEHQEYVGEALEEGSNLINESQKAGAGLSQEDQNEVRQQMVLLNERWETLRLRALDVQAKILMRLAEFQKQKLEQLRQFLTSVEDRISHMSDIGPTLGEAEKQLLEARKLKADLSEQQELVDSLSSMVVIVNDTSGNFNDLEDRLSALGERWSHVVKWSDLRTEKLQQYKCISRWLDAREQDLKLMESRDVTDVGGITQRINELNYCAKDLLELQRYLIDLRQMVAATLQDGDDKGERVLIQLESYEDRLDALKQIVEVQTVRIETKGFNFGRDRASYDDSRVVRPEGWLDYQMIIRFGEDETQEDEGEHDLASKKRKLRNADNFYVLEQQIMEHFVHVQEVEQKLQQLQRQSLRQQCDLLKELQAENTQRSGSLPELKKLYEVCELEDPSRNLLLEESHIKQLEQRYAVLAQKLTSQQSESNALLAKEKYYNSLTGFKLVLADSRDWYKQYAGSASGKELEQRLSHMESLASEISEARTATEELDDQLLEWKQDFGLFYDSWHDMKQALQGLIQQRGGESLSRQLKQLQDFVAKVSNQKVRVSNLEVMQKQQYLLNQLVDEMEALRPTYDNLPKHLIGEELQATWNRIPEQLNERVIKQTTAIENLNHFAAEYNAIIAILRSAADTKLNGGESGSSQDLRKLEIDVISARNFSEIIIKEAEPAQKESLQSQIRALNTLFDQVEQVHREKKLQQTALQSQIDLIQQRLKKTDQWLTDLEINTPKSGINDIGNSNELFQSKCRFQTLKETCEKETTQFRELNELGGELLLQMDELQDKDRESRYGSLAKQFTRINARWTEVTELVYAKTALLEHISTQLGEFKKFMVSETGYLDKLENKIRNTPENAADAEEIMEELDDLENVLRSHSEEWLEKIQEIGNELIDNEFMADSMRRDIDDIAQRWTQLQQQAKKRTELLEQKVSEAEQSEKCIVQFEAWLTRVDEILSDHLENDVTIEDLPEDFQRLAREFVANEKNFKEITELIDEHTRNGKIGAANRLQEQLNLMELRFKACQAKLSKCTAPQPAYESRLNRAYGDLRNVERSTLVLDVASAGPSTVQAQYQKCLQIYRTLSEIKAEIESTIKTGRRVCEDRYTKSPKQLSQRIDALKHLYNALGENVTQSKAFLESLLTLARQLEECFDSADTLIRRFESPQEVHDRNSILLEFEDVLRRCEDQYNEYSKSCDQSCMVETRQRIDGLKATYHKLTSADIIKRLTEMKATLQNLDNISLETLKAMEHDLKEINVPSNPEIEKLQQQVIAIVVSRIETPSTKKPNPFLSKVLDSMPSPSDDSNVTLKSPLDEQQPQNLDDRVREFDKQAKQMIYKLKLTKAKIEQCHESEAEDFRLLIAPDAATLISQGDSLVLETHGKQGSISRLVMRSQIILREQFREVQQARSKTSGSGAPAPPLECVNIEELVTKGLRRINVLIEKSVDLKSSSDLEKRMEDINERHDDLQVIVSAIGKNAQMPKVTPLMMNEIEKTKNNLIAHADSIELSLTELRNGPRISNGKERADASTGSTISCRSEYNNEPSGTGVLAGSFDKSVLQISDWLTWEQNMIKIQSVLVDDGDAVRLAIEKQEKVLRELKMKKPQLNELVHTAEVLKGDVKRQQLQEKVTRLREHWDETSQCVLQRAAQLKNMLSDSQRFEAKRLELEKWLARMEQRAERMGTIATTADILEAQQKEQKTFHAELHQNKQHFDIFNELTQKLIAVYPNDDTTRIKKMTEVINQRYANLNNGVINRGKQLHAAVHSLQSFDRAMDQFLAFLSETETLCENAEADIERNPLMFKDLQSEIETHRVVYDRLDGTGRKLLGSLTSQEDAVMLQRRLDEMNQRWNNLKSKSIAIRNRLESNSEHWNALLLSLRELTEWVIRKDTELSTLGLGPVRGDAASLQKQLDDHKAFRRQLEDKRPIVESNLTSGRQYIANEAAVSDTSDTEANHDSDSRYMSAEEQSRELTRSIRREVGKLSEQWNNLIDRSDNWKHRLDEYMTPQSVSVVSEILISNTLKKMRQFQKILEDLSSRVALAEQTKTSWLTPSSVGEANEQMQQLQRLRDKMTTASALLDDCNEQQSFFTANQVLVPTPCLSKLEDLNTRMKLLQIAMDERQKVLCQAGAQQTHENGDDGRTTSNSGTIGPLPNLGQSVKAPWERATTAANVPYYIDHERETTHWDHPEMIELMKGLADLNEIRFSAYRTAMKLRSVQKRLALDRISMSTACESFDRHGLRAQNDKLIDIPDMTTVLHSLYVTIDKIDLTLMLDLAINWILNVYDSQRTGQIRVLSFKVGLVLLCKGHLEEKYRYLFRLVADTDRRADQRRLGLLLHDCIQVPRQLGEVAAFGGSNIEPSVRSCLEQAGISQEAIDGNQDISIELQHFLGWLQHEPQSLVWLPVLHRLAAAEAAKHQAKCNICKEYPIVGFRYRCLKCFNFDMCQKCFFFGRNAKNHKLTHPMHEYCTTTTSTEDVRDFTRALKNKFKSRKYFKKHPRVGYLPVQSVLEGDALESPAPSPQHTTHQLQNDMHSRLEMYASRLAQVEYGGTGSNSTPDSDDEHQLIAQYCQALPGTSNGSAPKSPVQVMAAMDAEQREELEAIIRDLEEENANLQAEYQQLCTKQQSGTPEDSNGMQHSSSSMTGLSGQGEQGQDMMAEAKLLRQHKGRLEARMQILEDHNRQLEAQLQRLRQLLDEPNGGGSSATSSGLPSAPGSALNSKPNTLQTRSVTASQLNTDSPAKMNQQNGHYEHNSKGIMLPGMSSEMQQQHAQLASLAAKHHQHQLSGALNALHQQQQQQHQQQQQQQHPQQQRGLMTGNGGLDMSGGMQTSVGYLGDDGRPPPPPHSSLMQQQHQQHLNGADILAVTVAFPRRSIL</sequence>
<feature type="domain" description="Calponin-homology (CH)" evidence="17">
    <location>
        <begin position="159"/>
        <end position="262"/>
    </location>
</feature>
<feature type="region of interest" description="Disordered" evidence="15">
    <location>
        <begin position="3062"/>
        <end position="3125"/>
    </location>
</feature>
<reference evidence="20" key="1">
    <citation type="journal article" date="2021" name="Elife">
        <title>Highly contiguous assemblies of 101 drosophilid genomes.</title>
        <authorList>
            <person name="Kim B.Y."/>
            <person name="Wang J.R."/>
            <person name="Miller D.E."/>
            <person name="Barmina O."/>
            <person name="Delaney E."/>
            <person name="Thompson A."/>
            <person name="Comeault A.A."/>
            <person name="Peede D."/>
            <person name="D'Agostino E.R."/>
            <person name="Pelaez J."/>
            <person name="Aguilar J.M."/>
            <person name="Haji D."/>
            <person name="Matsunaga T."/>
            <person name="Armstrong E.E."/>
            <person name="Zych M."/>
            <person name="Ogawa Y."/>
            <person name="Stamenkovic-Radak M."/>
            <person name="Jelic M."/>
            <person name="Veselinovic M.S."/>
            <person name="Tanaskovic M."/>
            <person name="Eric P."/>
            <person name="Gao J.J."/>
            <person name="Katoh T.K."/>
            <person name="Toda M.J."/>
            <person name="Watabe H."/>
            <person name="Watada M."/>
            <person name="Davis J.S."/>
            <person name="Moyle L.C."/>
            <person name="Manoli G."/>
            <person name="Bertolini E."/>
            <person name="Kostal V."/>
            <person name="Hawley R.S."/>
            <person name="Takahashi A."/>
            <person name="Jones C.D."/>
            <person name="Price D.K."/>
            <person name="Whiteman N."/>
            <person name="Kopp A."/>
            <person name="Matute D.R."/>
            <person name="Petrov D.A."/>
        </authorList>
    </citation>
    <scope>NUCLEOTIDE SEQUENCE [LARGE SCALE GENOMIC DNA]</scope>
</reference>
<accession>A0ABM5J2Y5</accession>
<dbReference type="PROSITE" id="PS50135">
    <property type="entry name" value="ZF_ZZ_2"/>
    <property type="match status" value="1"/>
</dbReference>
<dbReference type="PANTHER" id="PTHR12268">
    <property type="entry name" value="E3 UBIQUITIN-PROTEIN LIGASE KCMF1"/>
    <property type="match status" value="1"/>
</dbReference>
<dbReference type="Pfam" id="PF00569">
    <property type="entry name" value="ZZ"/>
    <property type="match status" value="1"/>
</dbReference>
<dbReference type="SUPFAM" id="SSF51045">
    <property type="entry name" value="WW domain"/>
    <property type="match status" value="1"/>
</dbReference>
<dbReference type="PROSITE" id="PS00020">
    <property type="entry name" value="ACTININ_2"/>
    <property type="match status" value="1"/>
</dbReference>
<dbReference type="InterPro" id="IPR002017">
    <property type="entry name" value="Spectrin_repeat"/>
</dbReference>
<dbReference type="PROSITE" id="PS00019">
    <property type="entry name" value="ACTININ_1"/>
    <property type="match status" value="1"/>
</dbReference>
<evidence type="ECO:0000256" key="2">
    <source>
        <dbReference type="ARBA" id="ARBA00004278"/>
    </source>
</evidence>
<dbReference type="InterPro" id="IPR036872">
    <property type="entry name" value="CH_dom_sf"/>
</dbReference>
<keyword evidence="10" id="KW-0472">Membrane</keyword>
<evidence type="ECO:0000256" key="13">
    <source>
        <dbReference type="PROSITE-ProRule" id="PRU00228"/>
    </source>
</evidence>
<feature type="region of interest" description="Disordered" evidence="15">
    <location>
        <begin position="3157"/>
        <end position="3222"/>
    </location>
</feature>
<dbReference type="CDD" id="cd00201">
    <property type="entry name" value="WW"/>
    <property type="match status" value="1"/>
</dbReference>
<evidence type="ECO:0000256" key="8">
    <source>
        <dbReference type="ARBA" id="ARBA00022833"/>
    </source>
</evidence>
<dbReference type="Proteomes" id="UP001652680">
    <property type="component" value="Unassembled WGS sequence"/>
</dbReference>
<comment type="subcellular location">
    <subcellularLocation>
        <location evidence="2">Cell membrane</location>
        <location evidence="2">Sarcolemma</location>
        <topology evidence="2">Peripheral membrane protein</topology>
        <orientation evidence="2">Cytoplasmic side</orientation>
    </subcellularLocation>
    <subcellularLocation>
        <location evidence="1">Cytoplasm</location>
        <location evidence="1">Cytoskeleton</location>
    </subcellularLocation>
</comment>
<dbReference type="InterPro" id="IPR043145">
    <property type="entry name" value="Znf_ZZ_sf"/>
</dbReference>
<dbReference type="SUPFAM" id="SSF47473">
    <property type="entry name" value="EF-hand"/>
    <property type="match status" value="2"/>
</dbReference>
<dbReference type="InterPro" id="IPR050774">
    <property type="entry name" value="KCMF1/Dystrophin"/>
</dbReference>
<dbReference type="CDD" id="cd21186">
    <property type="entry name" value="CH_DMD-like_rpt1"/>
    <property type="match status" value="1"/>
</dbReference>
<dbReference type="SUPFAM" id="SSF46966">
    <property type="entry name" value="Spectrin repeat"/>
    <property type="match status" value="9"/>
</dbReference>
<keyword evidence="3" id="KW-1003">Cell membrane</keyword>
<keyword evidence="9" id="KW-0106">Calcium</keyword>
<feature type="coiled-coil region" evidence="14">
    <location>
        <begin position="1217"/>
        <end position="1254"/>
    </location>
</feature>
<feature type="domain" description="ZZ-type" evidence="18">
    <location>
        <begin position="2782"/>
        <end position="2838"/>
    </location>
</feature>
<evidence type="ECO:0000256" key="10">
    <source>
        <dbReference type="ARBA" id="ARBA00023136"/>
    </source>
</evidence>
<dbReference type="PANTHER" id="PTHR12268:SF14">
    <property type="entry name" value="DYSTROPHIN-1"/>
    <property type="match status" value="1"/>
</dbReference>
<dbReference type="SMART" id="SM00150">
    <property type="entry name" value="SPEC"/>
    <property type="match status" value="10"/>
</dbReference>
<feature type="region of interest" description="Disordered" evidence="15">
    <location>
        <begin position="3131"/>
        <end position="3150"/>
    </location>
</feature>
<dbReference type="Pfam" id="PF00307">
    <property type="entry name" value="CH"/>
    <property type="match status" value="2"/>
</dbReference>
<evidence type="ECO:0000313" key="19">
    <source>
        <dbReference type="EnsemblMetazoa" id="XP_044313187.1"/>
    </source>
</evidence>
<dbReference type="SUPFAM" id="SSF47576">
    <property type="entry name" value="Calponin-homology domain, CH-domain"/>
    <property type="match status" value="1"/>
</dbReference>
<evidence type="ECO:0000256" key="5">
    <source>
        <dbReference type="ARBA" id="ARBA00022723"/>
    </source>
</evidence>
<dbReference type="RefSeq" id="XP_044313187.1">
    <property type="nucleotide sequence ID" value="XM_044457252.1"/>
</dbReference>
<dbReference type="InterPro" id="IPR011992">
    <property type="entry name" value="EF-hand-dom_pair"/>
</dbReference>
<dbReference type="Pfam" id="PF09068">
    <property type="entry name" value="EF-hand_2"/>
    <property type="match status" value="1"/>
</dbReference>
<name>A0ABM5J2Y5_DRORH</name>
<evidence type="ECO:0000256" key="14">
    <source>
        <dbReference type="SAM" id="Coils"/>
    </source>
</evidence>
<dbReference type="Gene3D" id="3.30.60.90">
    <property type="match status" value="1"/>
</dbReference>
<keyword evidence="4" id="KW-0963">Cytoplasm</keyword>
<evidence type="ECO:0000256" key="7">
    <source>
        <dbReference type="ARBA" id="ARBA00022771"/>
    </source>
</evidence>
<dbReference type="Pfam" id="PF00435">
    <property type="entry name" value="Spectrin"/>
    <property type="match status" value="3"/>
</dbReference>
<evidence type="ECO:0000256" key="1">
    <source>
        <dbReference type="ARBA" id="ARBA00004245"/>
    </source>
</evidence>
<feature type="region of interest" description="Disordered" evidence="15">
    <location>
        <begin position="1657"/>
        <end position="1690"/>
    </location>
</feature>
<dbReference type="Gene3D" id="1.10.418.10">
    <property type="entry name" value="Calponin-like domain"/>
    <property type="match status" value="2"/>
</dbReference>
<feature type="domain" description="Calponin-homology (CH)" evidence="17">
    <location>
        <begin position="44"/>
        <end position="148"/>
    </location>
</feature>
<proteinExistence type="predicted"/>
<dbReference type="PIRSF" id="PIRSF002341">
    <property type="entry name" value="Dystrophin/utrophin"/>
    <property type="match status" value="1"/>
</dbReference>
<dbReference type="InterPro" id="IPR018159">
    <property type="entry name" value="Spectrin/alpha-actinin"/>
</dbReference>
<feature type="region of interest" description="Disordered" evidence="15">
    <location>
        <begin position="2989"/>
        <end position="3019"/>
    </location>
</feature>
<evidence type="ECO:0000256" key="11">
    <source>
        <dbReference type="ARBA" id="ARBA00023203"/>
    </source>
</evidence>
<keyword evidence="20" id="KW-1185">Reference proteome</keyword>
<feature type="domain" description="WW" evidence="16">
    <location>
        <begin position="2524"/>
        <end position="2557"/>
    </location>
</feature>
<evidence type="ECO:0000259" key="16">
    <source>
        <dbReference type="PROSITE" id="PS50020"/>
    </source>
</evidence>
<evidence type="ECO:0000313" key="20">
    <source>
        <dbReference type="Proteomes" id="UP001652680"/>
    </source>
</evidence>
<dbReference type="InterPro" id="IPR015153">
    <property type="entry name" value="EF-hand_dom_typ1"/>
</dbReference>
<dbReference type="CDD" id="cd00176">
    <property type="entry name" value="SPEC"/>
    <property type="match status" value="4"/>
</dbReference>
<dbReference type="InterPro" id="IPR001715">
    <property type="entry name" value="CH_dom"/>
</dbReference>
<evidence type="ECO:0000256" key="3">
    <source>
        <dbReference type="ARBA" id="ARBA00022475"/>
    </source>
</evidence>
<feature type="compositionally biased region" description="Polar residues" evidence="15">
    <location>
        <begin position="2989"/>
        <end position="3012"/>
    </location>
</feature>
<dbReference type="CDD" id="cd16242">
    <property type="entry name" value="EFh_DMD_like"/>
    <property type="match status" value="1"/>
</dbReference>
<dbReference type="InterPro" id="IPR001589">
    <property type="entry name" value="Actinin_actin-bd_CS"/>
</dbReference>
<feature type="region of interest" description="Disordered" evidence="15">
    <location>
        <begin position="2313"/>
        <end position="2337"/>
    </location>
</feature>
<dbReference type="InterPro" id="IPR001202">
    <property type="entry name" value="WW_dom"/>
</dbReference>
<dbReference type="GeneID" id="108045988"/>
<dbReference type="SMART" id="SM00291">
    <property type="entry name" value="ZnF_ZZ"/>
    <property type="match status" value="1"/>
</dbReference>
<keyword evidence="11" id="KW-0009">Actin-binding</keyword>
<dbReference type="Gene3D" id="1.10.238.10">
    <property type="entry name" value="EF-hand"/>
    <property type="match status" value="2"/>
</dbReference>
<feature type="compositionally biased region" description="Low complexity" evidence="15">
    <location>
        <begin position="3159"/>
        <end position="3178"/>
    </location>
</feature>
<dbReference type="InterPro" id="IPR000433">
    <property type="entry name" value="Znf_ZZ"/>
</dbReference>
<feature type="coiled-coil region" evidence="14">
    <location>
        <begin position="717"/>
        <end position="744"/>
    </location>
</feature>
<feature type="compositionally biased region" description="Polar residues" evidence="15">
    <location>
        <begin position="3083"/>
        <end position="3114"/>
    </location>
</feature>
<evidence type="ECO:0000256" key="4">
    <source>
        <dbReference type="ARBA" id="ARBA00022490"/>
    </source>
</evidence>
<keyword evidence="7 13" id="KW-0863">Zinc-finger</keyword>
<dbReference type="CDD" id="cd02334">
    <property type="entry name" value="ZZ_dystrophin"/>
    <property type="match status" value="1"/>
</dbReference>
<keyword evidence="8" id="KW-0862">Zinc</keyword>
<evidence type="ECO:0000256" key="12">
    <source>
        <dbReference type="ARBA" id="ARBA00023212"/>
    </source>
</evidence>
<dbReference type="PROSITE" id="PS50020">
    <property type="entry name" value="WW_DOMAIN_2"/>
    <property type="match status" value="1"/>
</dbReference>
<evidence type="ECO:0000259" key="18">
    <source>
        <dbReference type="PROSITE" id="PS50135"/>
    </source>
</evidence>
<feature type="region of interest" description="Disordered" evidence="15">
    <location>
        <begin position="2496"/>
        <end position="2524"/>
    </location>
</feature>
<keyword evidence="5" id="KW-0479">Metal-binding</keyword>
<keyword evidence="12" id="KW-0206">Cytoskeleton</keyword>
<evidence type="ECO:0008006" key="21">
    <source>
        <dbReference type="Google" id="ProtNLM"/>
    </source>
</evidence>
<feature type="compositionally biased region" description="Low complexity" evidence="15">
    <location>
        <begin position="3213"/>
        <end position="3222"/>
    </location>
</feature>
<dbReference type="InterPro" id="IPR036020">
    <property type="entry name" value="WW_dom_sf"/>
</dbReference>
<evidence type="ECO:0000256" key="9">
    <source>
        <dbReference type="ARBA" id="ARBA00022837"/>
    </source>
</evidence>
<dbReference type="Gene3D" id="1.20.58.60">
    <property type="match status" value="7"/>
</dbReference>
<reference evidence="19" key="2">
    <citation type="submission" date="2025-05" db="UniProtKB">
        <authorList>
            <consortium name="EnsemblMetazoa"/>
        </authorList>
    </citation>
    <scope>IDENTIFICATION</scope>
</reference>
<dbReference type="SMART" id="SM00456">
    <property type="entry name" value="WW"/>
    <property type="match status" value="1"/>
</dbReference>
<dbReference type="SUPFAM" id="SSF57850">
    <property type="entry name" value="RING/U-box"/>
    <property type="match status" value="1"/>
</dbReference>